<dbReference type="EMBL" id="NJHN03000024">
    <property type="protein sequence ID" value="KAH9425033.1"/>
    <property type="molecule type" value="Genomic_DNA"/>
</dbReference>
<reference evidence="2 3" key="1">
    <citation type="journal article" date="2018" name="J. Allergy Clin. Immunol.">
        <title>High-quality assembly of Dermatophagoides pteronyssinus genome and transcriptome reveals a wide range of novel allergens.</title>
        <authorList>
            <person name="Liu X.Y."/>
            <person name="Yang K.Y."/>
            <person name="Wang M.Q."/>
            <person name="Kwok J.S."/>
            <person name="Zeng X."/>
            <person name="Yang Z."/>
            <person name="Xiao X.J."/>
            <person name="Lau C.P."/>
            <person name="Li Y."/>
            <person name="Huang Z.M."/>
            <person name="Ba J.G."/>
            <person name="Yim A.K."/>
            <person name="Ouyang C.Y."/>
            <person name="Ngai S.M."/>
            <person name="Chan T.F."/>
            <person name="Leung E.L."/>
            <person name="Liu L."/>
            <person name="Liu Z.G."/>
            <person name="Tsui S.K."/>
        </authorList>
    </citation>
    <scope>NUCLEOTIDE SEQUENCE [LARGE SCALE GENOMIC DNA]</scope>
    <source>
        <strain evidence="2">Derp</strain>
    </source>
</reference>
<evidence type="ECO:0000313" key="3">
    <source>
        <dbReference type="Proteomes" id="UP000887458"/>
    </source>
</evidence>
<evidence type="ECO:0000313" key="2">
    <source>
        <dbReference type="EMBL" id="KAH9425033.1"/>
    </source>
</evidence>
<name>A0ABQ8JQZ5_DERPT</name>
<gene>
    <name evidence="2" type="ORF">DERP_009258</name>
</gene>
<feature type="transmembrane region" description="Helical" evidence="1">
    <location>
        <begin position="39"/>
        <end position="61"/>
    </location>
</feature>
<sequence>MVLNGFQTIKFYALRIDYDLFDYKHQNICWTFSKIKRSVFLLINGCISLLYLLLCVVWPHLMIT</sequence>
<organism evidence="2 3">
    <name type="scientific">Dermatophagoides pteronyssinus</name>
    <name type="common">European house dust mite</name>
    <dbReference type="NCBI Taxonomy" id="6956"/>
    <lineage>
        <taxon>Eukaryota</taxon>
        <taxon>Metazoa</taxon>
        <taxon>Ecdysozoa</taxon>
        <taxon>Arthropoda</taxon>
        <taxon>Chelicerata</taxon>
        <taxon>Arachnida</taxon>
        <taxon>Acari</taxon>
        <taxon>Acariformes</taxon>
        <taxon>Sarcoptiformes</taxon>
        <taxon>Astigmata</taxon>
        <taxon>Psoroptidia</taxon>
        <taxon>Analgoidea</taxon>
        <taxon>Pyroglyphidae</taxon>
        <taxon>Dermatophagoidinae</taxon>
        <taxon>Dermatophagoides</taxon>
    </lineage>
</organism>
<proteinExistence type="predicted"/>
<reference evidence="2 3" key="2">
    <citation type="journal article" date="2022" name="Mol. Biol. Evol.">
        <title>Comparative Genomics Reveals Insights into the Divergent Evolution of Astigmatic Mites and Household Pest Adaptations.</title>
        <authorList>
            <person name="Xiong Q."/>
            <person name="Wan A.T."/>
            <person name="Liu X."/>
            <person name="Fung C.S."/>
            <person name="Xiao X."/>
            <person name="Malainual N."/>
            <person name="Hou J."/>
            <person name="Wang L."/>
            <person name="Wang M."/>
            <person name="Yang K.Y."/>
            <person name="Cui Y."/>
            <person name="Leung E.L."/>
            <person name="Nong W."/>
            <person name="Shin S.K."/>
            <person name="Au S.W."/>
            <person name="Jeong K.Y."/>
            <person name="Chew F.T."/>
            <person name="Hui J.H."/>
            <person name="Leung T.F."/>
            <person name="Tungtrongchitr A."/>
            <person name="Zhong N."/>
            <person name="Liu Z."/>
            <person name="Tsui S.K."/>
        </authorList>
    </citation>
    <scope>NUCLEOTIDE SEQUENCE [LARGE SCALE GENOMIC DNA]</scope>
    <source>
        <strain evidence="2">Derp</strain>
    </source>
</reference>
<keyword evidence="1" id="KW-0472">Membrane</keyword>
<keyword evidence="3" id="KW-1185">Reference proteome</keyword>
<accession>A0ABQ8JQZ5</accession>
<protein>
    <submittedName>
        <fullName evidence="2">Uncharacterized protein</fullName>
    </submittedName>
</protein>
<comment type="caution">
    <text evidence="2">The sequence shown here is derived from an EMBL/GenBank/DDBJ whole genome shotgun (WGS) entry which is preliminary data.</text>
</comment>
<keyword evidence="1" id="KW-0812">Transmembrane</keyword>
<keyword evidence="1" id="KW-1133">Transmembrane helix</keyword>
<evidence type="ECO:0000256" key="1">
    <source>
        <dbReference type="SAM" id="Phobius"/>
    </source>
</evidence>
<dbReference type="Proteomes" id="UP000887458">
    <property type="component" value="Unassembled WGS sequence"/>
</dbReference>